<organism evidence="2 3">
    <name type="scientific">Methylopila jiangsuensis</name>
    <dbReference type="NCBI Taxonomy" id="586230"/>
    <lineage>
        <taxon>Bacteria</taxon>
        <taxon>Pseudomonadati</taxon>
        <taxon>Pseudomonadota</taxon>
        <taxon>Alphaproteobacteria</taxon>
        <taxon>Hyphomicrobiales</taxon>
        <taxon>Methylopilaceae</taxon>
        <taxon>Methylopila</taxon>
    </lineage>
</organism>
<name>A0A9W6JID1_9HYPH</name>
<dbReference type="EMBL" id="BSFK01000010">
    <property type="protein sequence ID" value="GLK76758.1"/>
    <property type="molecule type" value="Genomic_DNA"/>
</dbReference>
<feature type="region of interest" description="Disordered" evidence="1">
    <location>
        <begin position="1"/>
        <end position="30"/>
    </location>
</feature>
<reference evidence="2" key="2">
    <citation type="submission" date="2023-01" db="EMBL/GenBank/DDBJ databases">
        <authorList>
            <person name="Sun Q."/>
            <person name="Evtushenko L."/>
        </authorList>
    </citation>
    <scope>NUCLEOTIDE SEQUENCE</scope>
    <source>
        <strain evidence="2">VKM B-2555</strain>
    </source>
</reference>
<proteinExistence type="predicted"/>
<keyword evidence="3" id="KW-1185">Reference proteome</keyword>
<evidence type="ECO:0000256" key="1">
    <source>
        <dbReference type="SAM" id="MobiDB-lite"/>
    </source>
</evidence>
<dbReference type="Proteomes" id="UP001143364">
    <property type="component" value="Unassembled WGS sequence"/>
</dbReference>
<evidence type="ECO:0000313" key="3">
    <source>
        <dbReference type="Proteomes" id="UP001143364"/>
    </source>
</evidence>
<reference evidence="2" key="1">
    <citation type="journal article" date="2014" name="Int. J. Syst. Evol. Microbiol.">
        <title>Complete genome sequence of Corynebacterium casei LMG S-19264T (=DSM 44701T), isolated from a smear-ripened cheese.</title>
        <authorList>
            <consortium name="US DOE Joint Genome Institute (JGI-PGF)"/>
            <person name="Walter F."/>
            <person name="Albersmeier A."/>
            <person name="Kalinowski J."/>
            <person name="Ruckert C."/>
        </authorList>
    </citation>
    <scope>NUCLEOTIDE SEQUENCE</scope>
    <source>
        <strain evidence="2">VKM B-2555</strain>
    </source>
</reference>
<gene>
    <name evidence="2" type="ORF">GCM10008171_20120</name>
</gene>
<sequence>MERPLSPWFRPRRPCRQNAGRGGGENEMGKTHGALLEAGDMAAGRTRWRRPAGGAIHTKDCVPDGAPARHGV</sequence>
<evidence type="ECO:0000313" key="2">
    <source>
        <dbReference type="EMBL" id="GLK76758.1"/>
    </source>
</evidence>
<protein>
    <submittedName>
        <fullName evidence="2">Uncharacterized protein</fullName>
    </submittedName>
</protein>
<comment type="caution">
    <text evidence="2">The sequence shown here is derived from an EMBL/GenBank/DDBJ whole genome shotgun (WGS) entry which is preliminary data.</text>
</comment>
<accession>A0A9W6JID1</accession>
<dbReference type="AlphaFoldDB" id="A0A9W6JID1"/>